<dbReference type="GO" id="GO:0003887">
    <property type="term" value="F:DNA-directed DNA polymerase activity"/>
    <property type="evidence" value="ECO:0007669"/>
    <property type="project" value="UniProtKB-KW"/>
</dbReference>
<proteinExistence type="predicted"/>
<dbReference type="GO" id="GO:0004519">
    <property type="term" value="F:endonuclease activity"/>
    <property type="evidence" value="ECO:0007669"/>
    <property type="project" value="UniProtKB-KW"/>
</dbReference>
<keyword evidence="7" id="KW-0695">RNA-directed DNA polymerase</keyword>
<evidence type="ECO:0000256" key="5">
    <source>
        <dbReference type="ARBA" id="ARBA00022842"/>
    </source>
</evidence>
<dbReference type="GO" id="GO:0003964">
    <property type="term" value="F:RNA-directed DNA polymerase activity"/>
    <property type="evidence" value="ECO:0007669"/>
    <property type="project" value="UniProtKB-KW"/>
</dbReference>
<dbReference type="AlphaFoldDB" id="A0A4Y2HD79"/>
<keyword evidence="6" id="KW-0229">DNA integration</keyword>
<keyword evidence="5" id="KW-0460">Magnesium</keyword>
<dbReference type="PANTHER" id="PTHR42648:SF11">
    <property type="entry name" value="TRANSPOSON TY4-P GAG-POL POLYPROTEIN"/>
    <property type="match status" value="1"/>
</dbReference>
<keyword evidence="13" id="KW-1185">Reference proteome</keyword>
<evidence type="ECO:0000256" key="4">
    <source>
        <dbReference type="ARBA" id="ARBA00022801"/>
    </source>
</evidence>
<dbReference type="InterPro" id="IPR057670">
    <property type="entry name" value="SH3_retrovirus"/>
</dbReference>
<evidence type="ECO:0000256" key="10">
    <source>
        <dbReference type="SAM" id="MobiDB-lite"/>
    </source>
</evidence>
<keyword evidence="8" id="KW-0808">Transferase</keyword>
<feature type="compositionally biased region" description="Polar residues" evidence="10">
    <location>
        <begin position="1"/>
        <end position="11"/>
    </location>
</feature>
<feature type="compositionally biased region" description="Basic and acidic residues" evidence="10">
    <location>
        <begin position="14"/>
        <end position="26"/>
    </location>
</feature>
<dbReference type="GO" id="GO:0006310">
    <property type="term" value="P:DNA recombination"/>
    <property type="evidence" value="ECO:0007669"/>
    <property type="project" value="UniProtKB-KW"/>
</dbReference>
<reference evidence="12 13" key="1">
    <citation type="journal article" date="2019" name="Sci. Rep.">
        <title>Orb-weaving spider Araneus ventricosus genome elucidates the spidroin gene catalogue.</title>
        <authorList>
            <person name="Kono N."/>
            <person name="Nakamura H."/>
            <person name="Ohtoshi R."/>
            <person name="Moran D.A.P."/>
            <person name="Shinohara A."/>
            <person name="Yoshida Y."/>
            <person name="Fujiwara M."/>
            <person name="Mori M."/>
            <person name="Tomita M."/>
            <person name="Arakawa K."/>
        </authorList>
    </citation>
    <scope>NUCLEOTIDE SEQUENCE [LARGE SCALE GENOMIC DNA]</scope>
</reference>
<sequence length="225" mass="25775">MPSSQKIPSSKNCRRFEEKGQQEKSRPPISRKAFCSELSSLERTSVYTPEQNGVAGRFNRTAVEGIIMLQDSGLKPQFWAEALYTLKIDALINLQEIKLQLKFGLAIVHQLSIFVFSVHAYIPSVRRNKLQAKAYVEVMIGYGIKTRGYRVWVPKQRRVIETTRVSINEHKNGVKHLYGTPHTYESVDVLNSSENLLDIISETMQELENHPSWYDGCKLPLHSRV</sequence>
<evidence type="ECO:0000256" key="2">
    <source>
        <dbReference type="ARBA" id="ARBA00022723"/>
    </source>
</evidence>
<feature type="region of interest" description="Disordered" evidence="10">
    <location>
        <begin position="1"/>
        <end position="29"/>
    </location>
</feature>
<protein>
    <recommendedName>
        <fullName evidence="11">Retroviral polymerase SH3-like domain-containing protein</fullName>
    </recommendedName>
</protein>
<evidence type="ECO:0000256" key="8">
    <source>
        <dbReference type="ARBA" id="ARBA00022932"/>
    </source>
</evidence>
<evidence type="ECO:0000256" key="3">
    <source>
        <dbReference type="ARBA" id="ARBA00022759"/>
    </source>
</evidence>
<keyword evidence="2" id="KW-0479">Metal-binding</keyword>
<keyword evidence="8" id="KW-0239">DNA-directed DNA polymerase</keyword>
<keyword evidence="8" id="KW-0548">Nucleotidyltransferase</keyword>
<dbReference type="PANTHER" id="PTHR42648">
    <property type="entry name" value="TRANSPOSASE, PUTATIVE-RELATED"/>
    <property type="match status" value="1"/>
</dbReference>
<evidence type="ECO:0000256" key="9">
    <source>
        <dbReference type="ARBA" id="ARBA00023172"/>
    </source>
</evidence>
<name>A0A4Y2HD79_ARAVE</name>
<evidence type="ECO:0000313" key="12">
    <source>
        <dbReference type="EMBL" id="GBM63253.1"/>
    </source>
</evidence>
<evidence type="ECO:0000256" key="7">
    <source>
        <dbReference type="ARBA" id="ARBA00022918"/>
    </source>
</evidence>
<feature type="domain" description="Retroviral polymerase SH3-like" evidence="11">
    <location>
        <begin position="118"/>
        <end position="172"/>
    </location>
</feature>
<dbReference type="OrthoDB" id="3053679at2759"/>
<evidence type="ECO:0000256" key="1">
    <source>
        <dbReference type="ARBA" id="ARBA00022722"/>
    </source>
</evidence>
<dbReference type="Pfam" id="PF25597">
    <property type="entry name" value="SH3_retrovirus"/>
    <property type="match status" value="1"/>
</dbReference>
<dbReference type="InterPro" id="IPR036397">
    <property type="entry name" value="RNaseH_sf"/>
</dbReference>
<dbReference type="GO" id="GO:0016787">
    <property type="term" value="F:hydrolase activity"/>
    <property type="evidence" value="ECO:0007669"/>
    <property type="project" value="UniProtKB-KW"/>
</dbReference>
<dbReference type="Gene3D" id="3.30.420.10">
    <property type="entry name" value="Ribonuclease H-like superfamily/Ribonuclease H"/>
    <property type="match status" value="1"/>
</dbReference>
<evidence type="ECO:0000256" key="6">
    <source>
        <dbReference type="ARBA" id="ARBA00022908"/>
    </source>
</evidence>
<organism evidence="12 13">
    <name type="scientific">Araneus ventricosus</name>
    <name type="common">Orbweaver spider</name>
    <name type="synonym">Epeira ventricosa</name>
    <dbReference type="NCBI Taxonomy" id="182803"/>
    <lineage>
        <taxon>Eukaryota</taxon>
        <taxon>Metazoa</taxon>
        <taxon>Ecdysozoa</taxon>
        <taxon>Arthropoda</taxon>
        <taxon>Chelicerata</taxon>
        <taxon>Arachnida</taxon>
        <taxon>Araneae</taxon>
        <taxon>Araneomorphae</taxon>
        <taxon>Entelegynae</taxon>
        <taxon>Araneoidea</taxon>
        <taxon>Araneidae</taxon>
        <taxon>Araneus</taxon>
    </lineage>
</organism>
<gene>
    <name evidence="12" type="ORF">AVEN_110939_1</name>
</gene>
<keyword evidence="1" id="KW-0540">Nuclease</keyword>
<keyword evidence="3" id="KW-0255">Endonuclease</keyword>
<dbReference type="GO" id="GO:0046872">
    <property type="term" value="F:metal ion binding"/>
    <property type="evidence" value="ECO:0007669"/>
    <property type="project" value="UniProtKB-KW"/>
</dbReference>
<evidence type="ECO:0000313" key="13">
    <source>
        <dbReference type="Proteomes" id="UP000499080"/>
    </source>
</evidence>
<evidence type="ECO:0000259" key="11">
    <source>
        <dbReference type="Pfam" id="PF25597"/>
    </source>
</evidence>
<keyword evidence="9" id="KW-0233">DNA recombination</keyword>
<comment type="caution">
    <text evidence="12">The sequence shown here is derived from an EMBL/GenBank/DDBJ whole genome shotgun (WGS) entry which is preliminary data.</text>
</comment>
<keyword evidence="4" id="KW-0378">Hydrolase</keyword>
<accession>A0A4Y2HD79</accession>
<dbReference type="Proteomes" id="UP000499080">
    <property type="component" value="Unassembled WGS sequence"/>
</dbReference>
<dbReference type="GO" id="GO:0003676">
    <property type="term" value="F:nucleic acid binding"/>
    <property type="evidence" value="ECO:0007669"/>
    <property type="project" value="InterPro"/>
</dbReference>
<dbReference type="InterPro" id="IPR039537">
    <property type="entry name" value="Retrotran_Ty1/copia-like"/>
</dbReference>
<dbReference type="EMBL" id="BGPR01001858">
    <property type="protein sequence ID" value="GBM63253.1"/>
    <property type="molecule type" value="Genomic_DNA"/>
</dbReference>
<dbReference type="GO" id="GO:0015074">
    <property type="term" value="P:DNA integration"/>
    <property type="evidence" value="ECO:0007669"/>
    <property type="project" value="UniProtKB-KW"/>
</dbReference>